<protein>
    <recommendedName>
        <fullName evidence="8">Protein kinase domain-containing protein</fullName>
    </recommendedName>
</protein>
<dbReference type="PROSITE" id="PS00108">
    <property type="entry name" value="PROTEIN_KINASE_ST"/>
    <property type="match status" value="1"/>
</dbReference>
<gene>
    <name evidence="9" type="ORF">ABL78_2184</name>
</gene>
<feature type="binding site" evidence="6">
    <location>
        <position position="375"/>
    </location>
    <ligand>
        <name>ATP</name>
        <dbReference type="ChEBI" id="CHEBI:30616"/>
    </ligand>
</feature>
<dbReference type="SMART" id="SM00220">
    <property type="entry name" value="S_TKc"/>
    <property type="match status" value="1"/>
</dbReference>
<evidence type="ECO:0000256" key="1">
    <source>
        <dbReference type="ARBA" id="ARBA00022527"/>
    </source>
</evidence>
<dbReference type="Pfam" id="PF00069">
    <property type="entry name" value="Pkinase"/>
    <property type="match status" value="1"/>
</dbReference>
<feature type="region of interest" description="Disordered" evidence="7">
    <location>
        <begin position="96"/>
        <end position="123"/>
    </location>
</feature>
<feature type="compositionally biased region" description="Polar residues" evidence="7">
    <location>
        <begin position="689"/>
        <end position="707"/>
    </location>
</feature>
<dbReference type="VEuPathDB" id="TriTrypDB:Lsey_0042_0310"/>
<dbReference type="InterPro" id="IPR000719">
    <property type="entry name" value="Prot_kinase_dom"/>
</dbReference>
<feature type="compositionally biased region" description="Polar residues" evidence="7">
    <location>
        <begin position="880"/>
        <end position="895"/>
    </location>
</feature>
<sequence>MDGVLDVTSPNSGGATPRRIVKSLKQPLACVTQLVPLDGGENYRSTNLLARLPAASIPSEASVSEVRSELCSMAYEEPGDESSSSFFDHRRVRHGGKVNSSMSRSKVSRTGNGSRVRPRRSFRSVSSREVEESFLSYSDEPVFYQCDFEASSGSAVTEVSNYSMSYTAISESVPSCSLTTLADPGRSISGGWAGRFRKSTGNTNSGPSCKTSGSFFGSGGIDPYNGLGPNAHLQQVYGRDSSSSQFVTATRGGATSHRKATTAGMPLSKQYRESLDLLESPIAFENTFSPSGELPVAKNELSDAPSVGDTTALPEAADALHAEDNEGGDAATLTNSSDLRQKVQHVKLLGRVGRGTFGDVYRAEDCDTGNIIAVKEIVVPHDFTKDIEKQLAALESEIRVMRRLHHPHVVTYLGANREGNTLRIFMEFVGGGTVGSTLEREGALPEEKTRNYTAQLLEGLEYLHASHILHRDLKGDNLFLTEQDQLKLGDFGQSKELADTLITQSVQGTPSFMSPEMIACSGYSFEADIWSVGCCVIQMLTGKPPFSNLDNQMAVMFAIISSKIEEQIPQNVSEGAKDFIRMCTKTNIKDRWSATQLRQHPWLLGVAKENTSTLPAKPANAVPHQKGKPKSKEAESPSVSNGKPPRSILLDTTALSKTNTTDEPRKMLSEVVYQHSFNGDTPDNEAGDNASSNLSSTGAENSATQHTIGDRHARPLYPSRVNDNGAHAAGASNTPRMSPAVPPQPSPGGRRPPRLRNGVADCTADGDLTSKENNAARSRVNSSAVVNEANGSNSNFKTSSAHAAAQKPHRPAQAPGESSPRRRPVILSNGAAAGTEVPGSKRRGSNDHNSGSSCSDGNAPRTSNTAVNTREGRGAVSPSHPRNGSRHTGSTTQHVASPGHHTGRATSIADEAKPRAPATSRRGCHLSNGDRKK</sequence>
<dbReference type="OrthoDB" id="8693905at2759"/>
<dbReference type="AlphaFoldDB" id="A0A0N1ILR5"/>
<dbReference type="CDD" id="cd06606">
    <property type="entry name" value="STKc_MAPKKK"/>
    <property type="match status" value="1"/>
</dbReference>
<keyword evidence="4" id="KW-0418">Kinase</keyword>
<evidence type="ECO:0000256" key="5">
    <source>
        <dbReference type="ARBA" id="ARBA00022840"/>
    </source>
</evidence>
<evidence type="ECO:0000313" key="10">
    <source>
        <dbReference type="Proteomes" id="UP000038009"/>
    </source>
</evidence>
<dbReference type="InterPro" id="IPR011009">
    <property type="entry name" value="Kinase-like_dom_sf"/>
</dbReference>
<dbReference type="Proteomes" id="UP000038009">
    <property type="component" value="Unassembled WGS sequence"/>
</dbReference>
<comment type="caution">
    <text evidence="9">The sequence shown here is derived from an EMBL/GenBank/DDBJ whole genome shotgun (WGS) entry which is preliminary data.</text>
</comment>
<keyword evidence="2" id="KW-0808">Transferase</keyword>
<proteinExistence type="predicted"/>
<keyword evidence="5 6" id="KW-0067">ATP-binding</keyword>
<dbReference type="Gene3D" id="1.10.510.10">
    <property type="entry name" value="Transferase(Phosphotransferase) domain 1"/>
    <property type="match status" value="1"/>
</dbReference>
<dbReference type="PANTHER" id="PTHR11584:SF369">
    <property type="entry name" value="MITOGEN-ACTIVATED PROTEIN KINASE KINASE KINASE 19-RELATED"/>
    <property type="match status" value="1"/>
</dbReference>
<name>A0A0N1ILR5_LEPSE</name>
<feature type="region of interest" description="Disordered" evidence="7">
    <location>
        <begin position="238"/>
        <end position="267"/>
    </location>
</feature>
<dbReference type="GO" id="GO:0004674">
    <property type="term" value="F:protein serine/threonine kinase activity"/>
    <property type="evidence" value="ECO:0007669"/>
    <property type="project" value="UniProtKB-KW"/>
</dbReference>
<feature type="domain" description="Protein kinase" evidence="8">
    <location>
        <begin position="346"/>
        <end position="603"/>
    </location>
</feature>
<keyword evidence="3 6" id="KW-0547">Nucleotide-binding</keyword>
<keyword evidence="1" id="KW-0723">Serine/threonine-protein kinase</keyword>
<feature type="region of interest" description="Disordered" evidence="7">
    <location>
        <begin position="613"/>
        <end position="933"/>
    </location>
</feature>
<dbReference type="PROSITE" id="PS50011">
    <property type="entry name" value="PROTEIN_KINASE_DOM"/>
    <property type="match status" value="1"/>
</dbReference>
<feature type="region of interest" description="Disordered" evidence="7">
    <location>
        <begin position="289"/>
        <end position="309"/>
    </location>
</feature>
<feature type="compositionally biased region" description="Polar residues" evidence="7">
    <location>
        <begin position="771"/>
        <end position="801"/>
    </location>
</feature>
<evidence type="ECO:0000313" key="9">
    <source>
        <dbReference type="EMBL" id="KPI88724.1"/>
    </source>
</evidence>
<evidence type="ECO:0000256" key="2">
    <source>
        <dbReference type="ARBA" id="ARBA00022679"/>
    </source>
</evidence>
<feature type="compositionally biased region" description="Polar residues" evidence="7">
    <location>
        <begin position="847"/>
        <end position="868"/>
    </location>
</feature>
<dbReference type="PANTHER" id="PTHR11584">
    <property type="entry name" value="SERINE/THREONINE PROTEIN KINASE"/>
    <property type="match status" value="1"/>
</dbReference>
<evidence type="ECO:0000259" key="8">
    <source>
        <dbReference type="PROSITE" id="PS50011"/>
    </source>
</evidence>
<keyword evidence="10" id="KW-1185">Reference proteome</keyword>
<dbReference type="GO" id="GO:0005524">
    <property type="term" value="F:ATP binding"/>
    <property type="evidence" value="ECO:0007669"/>
    <property type="project" value="UniProtKB-UniRule"/>
</dbReference>
<dbReference type="SUPFAM" id="SSF56112">
    <property type="entry name" value="Protein kinase-like (PK-like)"/>
    <property type="match status" value="1"/>
</dbReference>
<feature type="compositionally biased region" description="Polar residues" evidence="7">
    <location>
        <begin position="98"/>
        <end position="113"/>
    </location>
</feature>
<dbReference type="InterPro" id="IPR017441">
    <property type="entry name" value="Protein_kinase_ATP_BS"/>
</dbReference>
<reference evidence="9 10" key="1">
    <citation type="journal article" date="2015" name="PLoS Pathog.">
        <title>Leptomonas seymouri: Adaptations to the Dixenous Life Cycle Analyzed by Genome Sequencing, Transcriptome Profiling and Co-infection with Leishmania donovani.</title>
        <authorList>
            <person name="Kraeva N."/>
            <person name="Butenko A."/>
            <person name="Hlavacova J."/>
            <person name="Kostygov A."/>
            <person name="Myskova J."/>
            <person name="Grybchuk D."/>
            <person name="Lestinova T."/>
            <person name="Votypka J."/>
            <person name="Volf P."/>
            <person name="Opperdoes F."/>
            <person name="Flegontov P."/>
            <person name="Lukes J."/>
            <person name="Yurchenko V."/>
        </authorList>
    </citation>
    <scope>NUCLEOTIDE SEQUENCE [LARGE SCALE GENOMIC DNA]</scope>
    <source>
        <strain evidence="9 10">ATCC 30220</strain>
    </source>
</reference>
<dbReference type="EMBL" id="LJSK01000042">
    <property type="protein sequence ID" value="KPI88724.1"/>
    <property type="molecule type" value="Genomic_DNA"/>
</dbReference>
<dbReference type="PROSITE" id="PS00107">
    <property type="entry name" value="PROTEIN_KINASE_ATP"/>
    <property type="match status" value="1"/>
</dbReference>
<evidence type="ECO:0000256" key="7">
    <source>
        <dbReference type="SAM" id="MobiDB-lite"/>
    </source>
</evidence>
<evidence type="ECO:0000256" key="3">
    <source>
        <dbReference type="ARBA" id="ARBA00022741"/>
    </source>
</evidence>
<organism evidence="9 10">
    <name type="scientific">Leptomonas seymouri</name>
    <dbReference type="NCBI Taxonomy" id="5684"/>
    <lineage>
        <taxon>Eukaryota</taxon>
        <taxon>Discoba</taxon>
        <taxon>Euglenozoa</taxon>
        <taxon>Kinetoplastea</taxon>
        <taxon>Metakinetoplastina</taxon>
        <taxon>Trypanosomatida</taxon>
        <taxon>Trypanosomatidae</taxon>
        <taxon>Leishmaniinae</taxon>
        <taxon>Leptomonas</taxon>
    </lineage>
</organism>
<dbReference type="InterPro" id="IPR008271">
    <property type="entry name" value="Ser/Thr_kinase_AS"/>
</dbReference>
<dbReference type="OMA" id="FIRMCTK"/>
<evidence type="ECO:0000256" key="6">
    <source>
        <dbReference type="PROSITE-ProRule" id="PRU10141"/>
    </source>
</evidence>
<accession>A0A0N1ILR5</accession>
<evidence type="ECO:0000256" key="4">
    <source>
        <dbReference type="ARBA" id="ARBA00022777"/>
    </source>
</evidence>
<dbReference type="FunFam" id="1.10.510.10:FF:001185">
    <property type="entry name" value="Protein kinase, putative"/>
    <property type="match status" value="1"/>
</dbReference>